<dbReference type="AlphaFoldDB" id="A0AAN5C5C2"/>
<name>A0AAN5C5C2_9BILA</name>
<evidence type="ECO:0000313" key="3">
    <source>
        <dbReference type="Proteomes" id="UP001328107"/>
    </source>
</evidence>
<evidence type="ECO:0000256" key="1">
    <source>
        <dbReference type="SAM" id="MobiDB-lite"/>
    </source>
</evidence>
<dbReference type="EMBL" id="BTRK01000002">
    <property type="protein sequence ID" value="GMR37983.1"/>
    <property type="molecule type" value="Genomic_DNA"/>
</dbReference>
<proteinExistence type="predicted"/>
<accession>A0AAN5C5C2</accession>
<feature type="non-terminal residue" evidence="2">
    <location>
        <position position="1"/>
    </location>
</feature>
<dbReference type="Proteomes" id="UP001328107">
    <property type="component" value="Unassembled WGS sequence"/>
</dbReference>
<gene>
    <name evidence="2" type="ORF">PMAYCL1PPCAC_08178</name>
</gene>
<evidence type="ECO:0000313" key="2">
    <source>
        <dbReference type="EMBL" id="GMR37983.1"/>
    </source>
</evidence>
<protein>
    <submittedName>
        <fullName evidence="2">Uncharacterized protein</fullName>
    </submittedName>
</protein>
<reference evidence="3" key="1">
    <citation type="submission" date="2022-10" db="EMBL/GenBank/DDBJ databases">
        <title>Genome assembly of Pristionchus species.</title>
        <authorList>
            <person name="Yoshida K."/>
            <person name="Sommer R.J."/>
        </authorList>
    </citation>
    <scope>NUCLEOTIDE SEQUENCE [LARGE SCALE GENOMIC DNA]</scope>
    <source>
        <strain evidence="3">RS5460</strain>
    </source>
</reference>
<organism evidence="2 3">
    <name type="scientific">Pristionchus mayeri</name>
    <dbReference type="NCBI Taxonomy" id="1317129"/>
    <lineage>
        <taxon>Eukaryota</taxon>
        <taxon>Metazoa</taxon>
        <taxon>Ecdysozoa</taxon>
        <taxon>Nematoda</taxon>
        <taxon>Chromadorea</taxon>
        <taxon>Rhabditida</taxon>
        <taxon>Rhabditina</taxon>
        <taxon>Diplogasteromorpha</taxon>
        <taxon>Diplogasteroidea</taxon>
        <taxon>Neodiplogasteridae</taxon>
        <taxon>Pristionchus</taxon>
    </lineage>
</organism>
<comment type="caution">
    <text evidence="2">The sequence shown here is derived from an EMBL/GenBank/DDBJ whole genome shotgun (WGS) entry which is preliminary data.</text>
</comment>
<keyword evidence="3" id="KW-1185">Reference proteome</keyword>
<feature type="region of interest" description="Disordered" evidence="1">
    <location>
        <begin position="1"/>
        <end position="25"/>
    </location>
</feature>
<sequence>GGWGGASADLGSDMDTDMGDPSNDIVPVHSAAVDTMVLIYSRECMMQIGDSKPVLEQSNFEEFDGLVFIDVNHTLVYAPPNSSFLVYPDGAYSREELLAIEDNISVVRMTSNTCNQAN</sequence>